<sequence>MHFSRLLIVTLLITGFNTVTPAYSQTAGTLAWTYDTGELVYATASQNASGRVFIGSESGVLHALDITTSSASQAWTFATGDWIDSSASIYGNTVYVGSWDSNLYAINANTGAQEWAFETGSLIIGSPAVGADGTAYIGSSDGVFYAVRSNGSEKWQYNVGSEIDSSPAIGDNGNIYFGSYDGVFHAVSTAGQPKWTYTVDTVDGLESRIASSPALDYQGNIYFGAGNGYFYCLSPDGALNWSFQTAEEIDSSPVFDESGNVYFASRDGYLYSLDPNGVENWRALVGDVFYSSAAVDEAGNLYIAAYVGDGITAIYSFTPNGELIWDYELPSVTDSSIVITNDGLLLIGAEDGNLYAIHTGTGPGTTAWPKFGLDAGNTANTYTNPVTPDDPLYYFSTGAETAGGWYYVPGVGFLNTSFFPWCFHETMDWFYAGAGGSGEYWLWHLSLEDWVWTTETDFPNLFSVNQDAWIAYFVGDNSEQLYWVSTTDEWIIIQ</sequence>
<keyword evidence="1" id="KW-0732">Signal</keyword>
<feature type="chain" id="PRO_5042896999" evidence="1">
    <location>
        <begin position="25"/>
        <end position="494"/>
    </location>
</feature>
<dbReference type="Proteomes" id="UP001304300">
    <property type="component" value="Chromosome"/>
</dbReference>
<dbReference type="PANTHER" id="PTHR44394">
    <property type="entry name" value="BETA-ALANINE-ACTIVATING ENZYME"/>
    <property type="match status" value="1"/>
</dbReference>
<evidence type="ECO:0000313" key="4">
    <source>
        <dbReference type="Proteomes" id="UP001304300"/>
    </source>
</evidence>
<evidence type="ECO:0000256" key="1">
    <source>
        <dbReference type="SAM" id="SignalP"/>
    </source>
</evidence>
<dbReference type="SUPFAM" id="SSF50998">
    <property type="entry name" value="Quinoprotein alcohol dehydrogenase-like"/>
    <property type="match status" value="1"/>
</dbReference>
<dbReference type="PANTHER" id="PTHR44394:SF1">
    <property type="entry name" value="BETA-ALANINE-ACTIVATING ENZYME"/>
    <property type="match status" value="1"/>
</dbReference>
<protein>
    <submittedName>
        <fullName evidence="3">PQQ-binding-like beta-propeller repeat protein</fullName>
    </submittedName>
</protein>
<evidence type="ECO:0000259" key="2">
    <source>
        <dbReference type="Pfam" id="PF13360"/>
    </source>
</evidence>
<reference evidence="3 4" key="1">
    <citation type="submission" date="2023-10" db="EMBL/GenBank/DDBJ databases">
        <title>Rubellicoccus peritrichatus gen. nov., sp. nov., isolated from an algae of coral reef tank.</title>
        <authorList>
            <person name="Luo J."/>
        </authorList>
    </citation>
    <scope>NUCLEOTIDE SEQUENCE [LARGE SCALE GENOMIC DNA]</scope>
    <source>
        <strain evidence="3 4">CR14</strain>
    </source>
</reference>
<dbReference type="Gene3D" id="2.40.128.630">
    <property type="match status" value="3"/>
</dbReference>
<keyword evidence="4" id="KW-1185">Reference proteome</keyword>
<gene>
    <name evidence="3" type="ORF">RZN69_08875</name>
</gene>
<dbReference type="EMBL" id="CP136920">
    <property type="protein sequence ID" value="WOO43205.1"/>
    <property type="molecule type" value="Genomic_DNA"/>
</dbReference>
<feature type="domain" description="Pyrrolo-quinoline quinone repeat" evidence="2">
    <location>
        <begin position="22"/>
        <end position="201"/>
    </location>
</feature>
<dbReference type="AlphaFoldDB" id="A0AAQ3LCJ6"/>
<dbReference type="InterPro" id="IPR018391">
    <property type="entry name" value="PQQ_b-propeller_rpt"/>
</dbReference>
<dbReference type="InterPro" id="IPR011047">
    <property type="entry name" value="Quinoprotein_ADH-like_sf"/>
</dbReference>
<dbReference type="RefSeq" id="WP_317835747.1">
    <property type="nucleotide sequence ID" value="NZ_CP136920.1"/>
</dbReference>
<dbReference type="KEGG" id="puo:RZN69_08875"/>
<accession>A0AAQ3LCJ6</accession>
<dbReference type="Pfam" id="PF13360">
    <property type="entry name" value="PQQ_2"/>
    <property type="match status" value="1"/>
</dbReference>
<evidence type="ECO:0000313" key="3">
    <source>
        <dbReference type="EMBL" id="WOO43205.1"/>
    </source>
</evidence>
<dbReference type="Gene3D" id="2.40.10.480">
    <property type="match status" value="1"/>
</dbReference>
<dbReference type="SMART" id="SM00564">
    <property type="entry name" value="PQQ"/>
    <property type="match status" value="8"/>
</dbReference>
<proteinExistence type="predicted"/>
<organism evidence="3 4">
    <name type="scientific">Rubellicoccus peritrichatus</name>
    <dbReference type="NCBI Taxonomy" id="3080537"/>
    <lineage>
        <taxon>Bacteria</taxon>
        <taxon>Pseudomonadati</taxon>
        <taxon>Verrucomicrobiota</taxon>
        <taxon>Opitutia</taxon>
        <taxon>Puniceicoccales</taxon>
        <taxon>Cerasicoccaceae</taxon>
        <taxon>Rubellicoccus</taxon>
    </lineage>
</organism>
<dbReference type="InterPro" id="IPR002372">
    <property type="entry name" value="PQQ_rpt_dom"/>
</dbReference>
<dbReference type="InterPro" id="IPR052091">
    <property type="entry name" value="Beta-ala_Activ/Resist"/>
</dbReference>
<feature type="signal peptide" evidence="1">
    <location>
        <begin position="1"/>
        <end position="24"/>
    </location>
</feature>
<dbReference type="GO" id="GO:0043041">
    <property type="term" value="P:amino acid activation for nonribosomal peptide biosynthetic process"/>
    <property type="evidence" value="ECO:0007669"/>
    <property type="project" value="TreeGrafter"/>
</dbReference>
<name>A0AAQ3LCJ6_9BACT</name>